<keyword evidence="1" id="KW-1133">Transmembrane helix</keyword>
<dbReference type="Proteomes" id="UP000489600">
    <property type="component" value="Unassembled WGS sequence"/>
</dbReference>
<evidence type="ECO:0000313" key="2">
    <source>
        <dbReference type="EMBL" id="VVB08362.1"/>
    </source>
</evidence>
<keyword evidence="3" id="KW-1185">Reference proteome</keyword>
<dbReference type="AlphaFoldDB" id="A0A565C422"/>
<proteinExistence type="predicted"/>
<feature type="transmembrane region" description="Helical" evidence="1">
    <location>
        <begin position="12"/>
        <end position="29"/>
    </location>
</feature>
<dbReference type="EMBL" id="CABITT030000006">
    <property type="protein sequence ID" value="VVB08362.1"/>
    <property type="molecule type" value="Genomic_DNA"/>
</dbReference>
<feature type="transmembrane region" description="Helical" evidence="1">
    <location>
        <begin position="41"/>
        <end position="60"/>
    </location>
</feature>
<keyword evidence="1" id="KW-0812">Transmembrane</keyword>
<comment type="caution">
    <text evidence="2">The sequence shown here is derived from an EMBL/GenBank/DDBJ whole genome shotgun (WGS) entry which is preliminary data.</text>
</comment>
<organism evidence="2 3">
    <name type="scientific">Arabis nemorensis</name>
    <dbReference type="NCBI Taxonomy" id="586526"/>
    <lineage>
        <taxon>Eukaryota</taxon>
        <taxon>Viridiplantae</taxon>
        <taxon>Streptophyta</taxon>
        <taxon>Embryophyta</taxon>
        <taxon>Tracheophyta</taxon>
        <taxon>Spermatophyta</taxon>
        <taxon>Magnoliopsida</taxon>
        <taxon>eudicotyledons</taxon>
        <taxon>Gunneridae</taxon>
        <taxon>Pentapetalae</taxon>
        <taxon>rosids</taxon>
        <taxon>malvids</taxon>
        <taxon>Brassicales</taxon>
        <taxon>Brassicaceae</taxon>
        <taxon>Arabideae</taxon>
        <taxon>Arabis</taxon>
    </lineage>
</organism>
<accession>A0A565C422</accession>
<reference evidence="2" key="1">
    <citation type="submission" date="2019-07" db="EMBL/GenBank/DDBJ databases">
        <authorList>
            <person name="Dittberner H."/>
        </authorList>
    </citation>
    <scope>NUCLEOTIDE SEQUENCE [LARGE SCALE GENOMIC DNA]</scope>
</reference>
<keyword evidence="1" id="KW-0472">Membrane</keyword>
<evidence type="ECO:0000313" key="3">
    <source>
        <dbReference type="Proteomes" id="UP000489600"/>
    </source>
</evidence>
<sequence>MNEIYAIVEQYFDVFYPVVISIVPIGYLHHDERFSSFDEEWLSLIIINVCCGIVSGKFLLWNIWQVMFWCLYGLCIKL</sequence>
<name>A0A565C422_9BRAS</name>
<evidence type="ECO:0000256" key="1">
    <source>
        <dbReference type="SAM" id="Phobius"/>
    </source>
</evidence>
<protein>
    <submittedName>
        <fullName evidence="2">Uncharacterized protein</fullName>
    </submittedName>
</protein>
<gene>
    <name evidence="2" type="ORF">ANE_LOCUS18806</name>
</gene>